<protein>
    <submittedName>
        <fullName evidence="1">Uncharacterized protein</fullName>
    </submittedName>
</protein>
<organism evidence="1">
    <name type="scientific">mine drainage metagenome</name>
    <dbReference type="NCBI Taxonomy" id="410659"/>
    <lineage>
        <taxon>unclassified sequences</taxon>
        <taxon>metagenomes</taxon>
        <taxon>ecological metagenomes</taxon>
    </lineage>
</organism>
<name>T1ASX8_9ZZZZ</name>
<dbReference type="EMBL" id="AUZX01010986">
    <property type="protein sequence ID" value="EQD45110.1"/>
    <property type="molecule type" value="Genomic_DNA"/>
</dbReference>
<gene>
    <name evidence="1" type="ORF">B1A_14958</name>
</gene>
<evidence type="ECO:0000313" key="1">
    <source>
        <dbReference type="EMBL" id="EQD45110.1"/>
    </source>
</evidence>
<dbReference type="AlphaFoldDB" id="T1ASX8"/>
<feature type="non-terminal residue" evidence="1">
    <location>
        <position position="39"/>
    </location>
</feature>
<reference evidence="1" key="2">
    <citation type="journal article" date="2014" name="ISME J.">
        <title>Microbial stratification in low pH oxic and suboxic macroscopic growths along an acid mine drainage.</title>
        <authorList>
            <person name="Mendez-Garcia C."/>
            <person name="Mesa V."/>
            <person name="Sprenger R.R."/>
            <person name="Richter M."/>
            <person name="Diez M.S."/>
            <person name="Solano J."/>
            <person name="Bargiela R."/>
            <person name="Golyshina O.V."/>
            <person name="Manteca A."/>
            <person name="Ramos J.L."/>
            <person name="Gallego J.R."/>
            <person name="Llorente I."/>
            <person name="Martins Dos Santos V.A."/>
            <person name="Jensen O.N."/>
            <person name="Pelaez A.I."/>
            <person name="Sanchez J."/>
            <person name="Ferrer M."/>
        </authorList>
    </citation>
    <scope>NUCLEOTIDE SEQUENCE</scope>
</reference>
<proteinExistence type="predicted"/>
<comment type="caution">
    <text evidence="1">The sequence shown here is derived from an EMBL/GenBank/DDBJ whole genome shotgun (WGS) entry which is preliminary data.</text>
</comment>
<accession>T1ASX8</accession>
<reference evidence="1" key="1">
    <citation type="submission" date="2013-08" db="EMBL/GenBank/DDBJ databases">
        <authorList>
            <person name="Mendez C."/>
            <person name="Richter M."/>
            <person name="Ferrer M."/>
            <person name="Sanchez J."/>
        </authorList>
    </citation>
    <scope>NUCLEOTIDE SEQUENCE</scope>
</reference>
<sequence length="39" mass="4569">MSFPDPHPGLVIRYAYLWKREHDEGREEGSKDRPCAIVL</sequence>